<proteinExistence type="predicted"/>
<dbReference type="EMBL" id="BAAAHQ010000045">
    <property type="protein sequence ID" value="GAA0949514.1"/>
    <property type="molecule type" value="Genomic_DNA"/>
</dbReference>
<protein>
    <submittedName>
        <fullName evidence="1">Uncharacterized protein</fullName>
    </submittedName>
</protein>
<dbReference type="RefSeq" id="WP_343954329.1">
    <property type="nucleotide sequence ID" value="NZ_BAAAHQ010000045.1"/>
</dbReference>
<gene>
    <name evidence="1" type="ORF">GCM10009560_67830</name>
</gene>
<reference evidence="1 2" key="1">
    <citation type="journal article" date="2019" name="Int. J. Syst. Evol. Microbiol.">
        <title>The Global Catalogue of Microorganisms (GCM) 10K type strain sequencing project: providing services to taxonomists for standard genome sequencing and annotation.</title>
        <authorList>
            <consortium name="The Broad Institute Genomics Platform"/>
            <consortium name="The Broad Institute Genome Sequencing Center for Infectious Disease"/>
            <person name="Wu L."/>
            <person name="Ma J."/>
        </authorList>
    </citation>
    <scope>NUCLEOTIDE SEQUENCE [LARGE SCALE GENOMIC DNA]</scope>
    <source>
        <strain evidence="1 2">JCM 11136</strain>
    </source>
</reference>
<name>A0ABN1QZ32_9ACTN</name>
<organism evidence="1 2">
    <name type="scientific">Nonomuraea longicatena</name>
    <dbReference type="NCBI Taxonomy" id="83682"/>
    <lineage>
        <taxon>Bacteria</taxon>
        <taxon>Bacillati</taxon>
        <taxon>Actinomycetota</taxon>
        <taxon>Actinomycetes</taxon>
        <taxon>Streptosporangiales</taxon>
        <taxon>Streptosporangiaceae</taxon>
        <taxon>Nonomuraea</taxon>
    </lineage>
</organism>
<accession>A0ABN1QZ32</accession>
<comment type="caution">
    <text evidence="1">The sequence shown here is derived from an EMBL/GenBank/DDBJ whole genome shotgun (WGS) entry which is preliminary data.</text>
</comment>
<dbReference type="Proteomes" id="UP001501578">
    <property type="component" value="Unassembled WGS sequence"/>
</dbReference>
<keyword evidence="2" id="KW-1185">Reference proteome</keyword>
<evidence type="ECO:0000313" key="2">
    <source>
        <dbReference type="Proteomes" id="UP001501578"/>
    </source>
</evidence>
<sequence>MEVVGGVIVIPVGSFQKFLAVVSGCRGYFLDRLSLERIDNVDALEIGLRWGPEKPDMTLAFRDVYFSVIEWTPGPGTAPLDQVAATLLEPSDSPWPEGLAPQLVRSSSLPMLVWFRTEGPVHISVLAAIASVSLEVM</sequence>
<evidence type="ECO:0000313" key="1">
    <source>
        <dbReference type="EMBL" id="GAA0949514.1"/>
    </source>
</evidence>